<dbReference type="OrthoDB" id="267579at2"/>
<accession>A0A328B834</accession>
<dbReference type="InterPro" id="IPR008947">
    <property type="entry name" value="PLipase_C/P1_nuclease_dom_sf"/>
</dbReference>
<name>A0A328B834_9CAUL</name>
<feature type="signal peptide" evidence="2">
    <location>
        <begin position="1"/>
        <end position="22"/>
    </location>
</feature>
<sequence>MKRLAALALAGLVVTTPSTVLAWGNTGHRIIGEAAVRALPSDLPAFVRTRQAARDVGELSREPDRSKGSGKLHGHDRDAAHFVDLDEEGKVLGGPPMLPLAATRADYETAMRAHKLDQWQGGYLPYAILDRYQQLTTDFAYWRVLKAAEANRKWSKNRAWFREDRIRREALILKTMGELSHFIADGSQPLHVTVHYNGWGDYSNPNGYSTAKLHGPFESELVQANVKPAAVWAKMTSPRSCACPIEQRVTDYLVATGKLAIPFYELEKAGGLAPGDPRGPAFATDRIAVGASELRDVIAEAWRASENSKVGWRPVAVKDVLAGKVDPYPALYGID</sequence>
<dbReference type="Gene3D" id="1.10.575.10">
    <property type="entry name" value="P1 Nuclease"/>
    <property type="match status" value="1"/>
</dbReference>
<dbReference type="AlphaFoldDB" id="A0A328B834"/>
<evidence type="ECO:0000313" key="4">
    <source>
        <dbReference type="Proteomes" id="UP000249524"/>
    </source>
</evidence>
<organism evidence="3 4">
    <name type="scientific">Phenylobacterium kunshanense</name>
    <dbReference type="NCBI Taxonomy" id="1445034"/>
    <lineage>
        <taxon>Bacteria</taxon>
        <taxon>Pseudomonadati</taxon>
        <taxon>Pseudomonadota</taxon>
        <taxon>Alphaproteobacteria</taxon>
        <taxon>Caulobacterales</taxon>
        <taxon>Caulobacteraceae</taxon>
        <taxon>Phenylobacterium</taxon>
    </lineage>
</organism>
<keyword evidence="2" id="KW-0732">Signal</keyword>
<proteinExistence type="predicted"/>
<feature type="region of interest" description="Disordered" evidence="1">
    <location>
        <begin position="54"/>
        <end position="75"/>
    </location>
</feature>
<dbReference type="RefSeq" id="WP_111277478.1">
    <property type="nucleotide sequence ID" value="NZ_QFYS01000009.1"/>
</dbReference>
<reference evidence="3 4" key="1">
    <citation type="submission" date="2018-05" db="EMBL/GenBank/DDBJ databases">
        <authorList>
            <person name="Lanie J.A."/>
            <person name="Ng W.-L."/>
            <person name="Kazmierczak K.M."/>
            <person name="Andrzejewski T.M."/>
            <person name="Davidsen T.M."/>
            <person name="Wayne K.J."/>
            <person name="Tettelin H."/>
            <person name="Glass J.I."/>
            <person name="Rusch D."/>
            <person name="Podicherti R."/>
            <person name="Tsui H.-C.T."/>
            <person name="Winkler M.E."/>
        </authorList>
    </citation>
    <scope>NUCLEOTIDE SEQUENCE [LARGE SCALE GENOMIC DNA]</scope>
    <source>
        <strain evidence="3 4">BUT-10</strain>
    </source>
</reference>
<dbReference type="Proteomes" id="UP000249524">
    <property type="component" value="Unassembled WGS sequence"/>
</dbReference>
<gene>
    <name evidence="3" type="ORF">DJ019_17620</name>
</gene>
<evidence type="ECO:0000256" key="2">
    <source>
        <dbReference type="SAM" id="SignalP"/>
    </source>
</evidence>
<dbReference type="GO" id="GO:0016788">
    <property type="term" value="F:hydrolase activity, acting on ester bonds"/>
    <property type="evidence" value="ECO:0007669"/>
    <property type="project" value="InterPro"/>
</dbReference>
<dbReference type="EMBL" id="QFYS01000009">
    <property type="protein sequence ID" value="RAK63087.1"/>
    <property type="molecule type" value="Genomic_DNA"/>
</dbReference>
<evidence type="ECO:0000256" key="1">
    <source>
        <dbReference type="SAM" id="MobiDB-lite"/>
    </source>
</evidence>
<protein>
    <submittedName>
        <fullName evidence="3">S1/P1 Nuclease</fullName>
    </submittedName>
</protein>
<dbReference type="SUPFAM" id="SSF48537">
    <property type="entry name" value="Phospholipase C/P1 nuclease"/>
    <property type="match status" value="1"/>
</dbReference>
<feature type="chain" id="PRO_5016260578" evidence="2">
    <location>
        <begin position="23"/>
        <end position="335"/>
    </location>
</feature>
<keyword evidence="4" id="KW-1185">Reference proteome</keyword>
<comment type="caution">
    <text evidence="3">The sequence shown here is derived from an EMBL/GenBank/DDBJ whole genome shotgun (WGS) entry which is preliminary data.</text>
</comment>
<evidence type="ECO:0000313" key="3">
    <source>
        <dbReference type="EMBL" id="RAK63087.1"/>
    </source>
</evidence>